<dbReference type="GO" id="GO:0006152">
    <property type="term" value="P:purine nucleoside catabolic process"/>
    <property type="evidence" value="ECO:0007669"/>
    <property type="project" value="TreeGrafter"/>
</dbReference>
<dbReference type="EMBL" id="DF968183">
    <property type="protein sequence ID" value="GAP45100.1"/>
    <property type="molecule type" value="Genomic_DNA"/>
</dbReference>
<dbReference type="InterPro" id="IPR035994">
    <property type="entry name" value="Nucleoside_phosphorylase_sf"/>
</dbReference>
<dbReference type="InterPro" id="IPR000845">
    <property type="entry name" value="Nucleoside_phosphorylase_d"/>
</dbReference>
<dbReference type="STRING" id="1678841.TBC1_12920"/>
<dbReference type="RefSeq" id="WP_062045203.1">
    <property type="nucleotide sequence ID" value="NZ_DF968183.1"/>
</dbReference>
<dbReference type="Gene3D" id="3.40.50.1580">
    <property type="entry name" value="Nucleoside phosphorylase domain"/>
    <property type="match status" value="1"/>
</dbReference>
<protein>
    <recommendedName>
        <fullName evidence="2">Uridine phosphorylase</fullName>
        <ecNumber evidence="1">2.4.2.3</ecNumber>
    </recommendedName>
</protein>
<evidence type="ECO:0000313" key="5">
    <source>
        <dbReference type="EMBL" id="GAP45100.1"/>
    </source>
</evidence>
<dbReference type="CDD" id="cd00436">
    <property type="entry name" value="UP_TbUP-like"/>
    <property type="match status" value="1"/>
</dbReference>
<dbReference type="PATRIC" id="fig|1678841.3.peg.3686"/>
<dbReference type="PANTHER" id="PTHR43691:SF11">
    <property type="entry name" value="FI09636P-RELATED"/>
    <property type="match status" value="1"/>
</dbReference>
<proteinExistence type="predicted"/>
<evidence type="ECO:0000259" key="4">
    <source>
        <dbReference type="Pfam" id="PF01048"/>
    </source>
</evidence>
<dbReference type="GO" id="GO:0005829">
    <property type="term" value="C:cytosol"/>
    <property type="evidence" value="ECO:0007669"/>
    <property type="project" value="TreeGrafter"/>
</dbReference>
<name>A0A0S7BVR6_9BACT</name>
<keyword evidence="6" id="KW-1185">Reference proteome</keyword>
<dbReference type="GO" id="GO:0004850">
    <property type="term" value="F:uridine phosphorylase activity"/>
    <property type="evidence" value="ECO:0007669"/>
    <property type="project" value="UniProtKB-EC"/>
</dbReference>
<reference evidence="5" key="1">
    <citation type="journal article" date="2015" name="Genome Announc.">
        <title>Draft Genome Sequence of Bacteroidales Strain TBC1, a Novel Isolate from a Methanogenic Wastewater Treatment System.</title>
        <authorList>
            <person name="Tourlousse D.M."/>
            <person name="Matsuura N."/>
            <person name="Sun L."/>
            <person name="Toyonaga M."/>
            <person name="Kuroda K."/>
            <person name="Ohashi A."/>
            <person name="Cruz R."/>
            <person name="Yamaguchi T."/>
            <person name="Sekiguchi Y."/>
        </authorList>
    </citation>
    <scope>NUCLEOTIDE SEQUENCE [LARGE SCALE GENOMIC DNA]</scope>
    <source>
        <strain evidence="5">TBC1</strain>
    </source>
</reference>
<dbReference type="Pfam" id="PF01048">
    <property type="entry name" value="PNP_UDP_1"/>
    <property type="match status" value="1"/>
</dbReference>
<dbReference type="PANTHER" id="PTHR43691">
    <property type="entry name" value="URIDINE PHOSPHORYLASE"/>
    <property type="match status" value="1"/>
</dbReference>
<dbReference type="EC" id="2.4.2.3" evidence="1"/>
<dbReference type="SUPFAM" id="SSF53167">
    <property type="entry name" value="Purine and uridine phosphorylases"/>
    <property type="match status" value="1"/>
</dbReference>
<evidence type="ECO:0000313" key="6">
    <source>
        <dbReference type="Proteomes" id="UP000053091"/>
    </source>
</evidence>
<evidence type="ECO:0000256" key="1">
    <source>
        <dbReference type="ARBA" id="ARBA00011888"/>
    </source>
</evidence>
<organism evidence="5">
    <name type="scientific">Lentimicrobium saccharophilum</name>
    <dbReference type="NCBI Taxonomy" id="1678841"/>
    <lineage>
        <taxon>Bacteria</taxon>
        <taxon>Pseudomonadati</taxon>
        <taxon>Bacteroidota</taxon>
        <taxon>Bacteroidia</taxon>
        <taxon>Bacteroidales</taxon>
        <taxon>Lentimicrobiaceae</taxon>
        <taxon>Lentimicrobium</taxon>
    </lineage>
</organism>
<dbReference type="AlphaFoldDB" id="A0A0S7BVR6"/>
<dbReference type="GO" id="GO:0004731">
    <property type="term" value="F:purine-nucleoside phosphorylase activity"/>
    <property type="evidence" value="ECO:0007669"/>
    <property type="project" value="TreeGrafter"/>
</dbReference>
<dbReference type="OrthoDB" id="9772602at2"/>
<evidence type="ECO:0000256" key="3">
    <source>
        <dbReference type="ARBA" id="ARBA00048447"/>
    </source>
</evidence>
<accession>A0A0S7BVR6</accession>
<gene>
    <name evidence="5" type="ORF">TBC1_12920</name>
</gene>
<feature type="domain" description="Nucleoside phosphorylase" evidence="4">
    <location>
        <begin position="31"/>
        <end position="279"/>
    </location>
</feature>
<comment type="catalytic activity">
    <reaction evidence="3">
        <text>uridine + phosphate = alpha-D-ribose 1-phosphate + uracil</text>
        <dbReference type="Rhea" id="RHEA:24388"/>
        <dbReference type="ChEBI" id="CHEBI:16704"/>
        <dbReference type="ChEBI" id="CHEBI:17568"/>
        <dbReference type="ChEBI" id="CHEBI:43474"/>
        <dbReference type="ChEBI" id="CHEBI:57720"/>
        <dbReference type="EC" id="2.4.2.3"/>
    </reaction>
</comment>
<sequence length="295" mass="32626">MAQIGASELIINPDGSIYHLNLKPGELATDIIIVGDPGRVPLISRHFDHIELTRQNREICTHTGSIGGKRISVLSTGMGTDNIDIVLNEIDALFNIDLKKRKVRNKHVSLNIIRLGTSGALQQDIPVDTAIVSTHGIGLDGMLYYYLDSHSIIDHELTRAFISQTHWNRSFPQPYVVEASDKLLNTIGRKFNKGMTATAPGFYGPQGRRLRLETTHPDLNQAIAGFEYNGMKVANFEMETSALYGLGKLLGHQTLTICAIVANRVAKQYSKDYHKTMEQLIGTVLEAVRDLPQPG</sequence>
<evidence type="ECO:0000256" key="2">
    <source>
        <dbReference type="ARBA" id="ARBA00021980"/>
    </source>
</evidence>
<dbReference type="Proteomes" id="UP000053091">
    <property type="component" value="Unassembled WGS sequence"/>
</dbReference>